<dbReference type="STRING" id="946122.A0A0C2STQ0"/>
<dbReference type="OrthoDB" id="39175at2759"/>
<evidence type="ECO:0000313" key="2">
    <source>
        <dbReference type="Proteomes" id="UP000054549"/>
    </source>
</evidence>
<accession>A0A0C2STQ0</accession>
<evidence type="ECO:0000313" key="1">
    <source>
        <dbReference type="EMBL" id="KIL57414.1"/>
    </source>
</evidence>
<gene>
    <name evidence="1" type="ORF">M378DRAFT_87984</name>
</gene>
<protein>
    <submittedName>
        <fullName evidence="1">Uncharacterized protein</fullName>
    </submittedName>
</protein>
<dbReference type="InParanoid" id="A0A0C2STQ0"/>
<dbReference type="HOGENOM" id="CLU_2922125_0_0_1"/>
<dbReference type="GO" id="GO:0008270">
    <property type="term" value="F:zinc ion binding"/>
    <property type="evidence" value="ECO:0007669"/>
    <property type="project" value="InterPro"/>
</dbReference>
<reference evidence="1 2" key="1">
    <citation type="submission" date="2014-04" db="EMBL/GenBank/DDBJ databases">
        <title>Evolutionary Origins and Diversification of the Mycorrhizal Mutualists.</title>
        <authorList>
            <consortium name="DOE Joint Genome Institute"/>
            <consortium name="Mycorrhizal Genomics Consortium"/>
            <person name="Kohler A."/>
            <person name="Kuo A."/>
            <person name="Nagy L.G."/>
            <person name="Floudas D."/>
            <person name="Copeland A."/>
            <person name="Barry K.W."/>
            <person name="Cichocki N."/>
            <person name="Veneault-Fourrey C."/>
            <person name="LaButti K."/>
            <person name="Lindquist E.A."/>
            <person name="Lipzen A."/>
            <person name="Lundell T."/>
            <person name="Morin E."/>
            <person name="Murat C."/>
            <person name="Riley R."/>
            <person name="Ohm R."/>
            <person name="Sun H."/>
            <person name="Tunlid A."/>
            <person name="Henrissat B."/>
            <person name="Grigoriev I.V."/>
            <person name="Hibbett D.S."/>
            <person name="Martin F."/>
        </authorList>
    </citation>
    <scope>NUCLEOTIDE SEQUENCE [LARGE SCALE GENOMIC DNA]</scope>
    <source>
        <strain evidence="1 2">Koide BX008</strain>
    </source>
</reference>
<dbReference type="InterPro" id="IPR036864">
    <property type="entry name" value="Zn2-C6_fun-type_DNA-bd_sf"/>
</dbReference>
<dbReference type="SUPFAM" id="SSF57701">
    <property type="entry name" value="Zn2/Cys6 DNA-binding domain"/>
    <property type="match status" value="1"/>
</dbReference>
<dbReference type="AlphaFoldDB" id="A0A0C2STQ0"/>
<sequence>MSSSRSALFSSCRSCTLLPSSRNLGVLWSEPKKQNLACLFCRDRKIACGRPAEGSLDQTCK</sequence>
<dbReference type="EMBL" id="KN818371">
    <property type="protein sequence ID" value="KIL57414.1"/>
    <property type="molecule type" value="Genomic_DNA"/>
</dbReference>
<organism evidence="1 2">
    <name type="scientific">Amanita muscaria (strain Koide BX008)</name>
    <dbReference type="NCBI Taxonomy" id="946122"/>
    <lineage>
        <taxon>Eukaryota</taxon>
        <taxon>Fungi</taxon>
        <taxon>Dikarya</taxon>
        <taxon>Basidiomycota</taxon>
        <taxon>Agaricomycotina</taxon>
        <taxon>Agaricomycetes</taxon>
        <taxon>Agaricomycetidae</taxon>
        <taxon>Agaricales</taxon>
        <taxon>Pluteineae</taxon>
        <taxon>Amanitaceae</taxon>
        <taxon>Amanita</taxon>
    </lineage>
</organism>
<proteinExistence type="predicted"/>
<dbReference type="GO" id="GO:0000981">
    <property type="term" value="F:DNA-binding transcription factor activity, RNA polymerase II-specific"/>
    <property type="evidence" value="ECO:0007669"/>
    <property type="project" value="InterPro"/>
</dbReference>
<dbReference type="Proteomes" id="UP000054549">
    <property type="component" value="Unassembled WGS sequence"/>
</dbReference>
<keyword evidence="2" id="KW-1185">Reference proteome</keyword>
<name>A0A0C2STQ0_AMAMK</name>